<proteinExistence type="predicted"/>
<dbReference type="InterPro" id="IPR007833">
    <property type="entry name" value="Capsule_polysaccharide_synth"/>
</dbReference>
<evidence type="ECO:0000313" key="1">
    <source>
        <dbReference type="EMBL" id="BCB28707.1"/>
    </source>
</evidence>
<sequence>MSRNLDQLKANAVKIIKRFPYLDSRLQLARRKILSTGEGYPDWQSILGNSQGQWQAAFTAAKQGKKVLIATSIGSHLAAMQMETALAVALTLRGADVHALLCDELLPGCQMCEPRFFPSSKRFADYGPTKDLCRDCYRPGRRVYEDIGIKVHAYSDSLTEEDKRYAGKLAAELPLDEIEGFVLHGLKIGEHAKAGALRFFARATLDEEPLGEQVLRRYLEAAVLTALSIPKLLRSEKYDVAVFHHGIYVPQGIIGEVARQEGVRVVNWNPAYRKNCFIFSHGDTYHHTLMDEQVSVWEDMEWTPEREKTITGYLRSRWEGENDWIRFHENPYFEKDRILADIGCDPARPIIGLLTNVMWDAQLHYPANAFPNMLEWLLSTVRYFEKRPDLQLVIRVHPAEIRGSVPTRQPVAEELKKHFPQLPANVFVVPPDSNISTYVLSELCNSVIIYGTKTGVELTSVGIPVIVAGEAWIRNKGVTTDADSESAYRGILDMLPVGSRLPPEIVQRARKYAYHFFFRRMIPVGFFEKGPGWPPYKFGCTSTECLEERVDSGLDCICEGILNGAPFIHDSAPVLTGR</sequence>
<dbReference type="Proteomes" id="UP000502260">
    <property type="component" value="Chromosome"/>
</dbReference>
<dbReference type="GO" id="GO:0015774">
    <property type="term" value="P:polysaccharide transport"/>
    <property type="evidence" value="ECO:0007669"/>
    <property type="project" value="InterPro"/>
</dbReference>
<dbReference type="GO" id="GO:0000271">
    <property type="term" value="P:polysaccharide biosynthetic process"/>
    <property type="evidence" value="ECO:0007669"/>
    <property type="project" value="InterPro"/>
</dbReference>
<evidence type="ECO:0000313" key="2">
    <source>
        <dbReference type="Proteomes" id="UP000502260"/>
    </source>
</evidence>
<name>A0A6F8VHY2_9PROT</name>
<dbReference type="SUPFAM" id="SSF53756">
    <property type="entry name" value="UDP-Glycosyltransferase/glycogen phosphorylase"/>
    <property type="match status" value="1"/>
</dbReference>
<gene>
    <name evidence="1" type="ORF">SKTS_35930</name>
</gene>
<reference evidence="2" key="1">
    <citation type="submission" date="2020-03" db="EMBL/GenBank/DDBJ databases">
        <title>Complete genome sequence of sulfur-oxidizing bacterium skT11.</title>
        <authorList>
            <person name="Kanda M."/>
            <person name="Kojima H."/>
            <person name="Fukui M."/>
        </authorList>
    </citation>
    <scope>NUCLEOTIDE SEQUENCE [LARGE SCALE GENOMIC DNA]</scope>
    <source>
        <strain evidence="2">skT11</strain>
    </source>
</reference>
<organism evidence="1 2">
    <name type="scientific">Sulfurimicrobium lacus</name>
    <dbReference type="NCBI Taxonomy" id="2715678"/>
    <lineage>
        <taxon>Bacteria</taxon>
        <taxon>Pseudomonadati</taxon>
        <taxon>Pseudomonadota</taxon>
        <taxon>Betaproteobacteria</taxon>
        <taxon>Nitrosomonadales</taxon>
        <taxon>Sulfuricellaceae</taxon>
        <taxon>Sulfurimicrobium</taxon>
    </lineage>
</organism>
<dbReference type="KEGG" id="slac:SKTS_35930"/>
<dbReference type="RefSeq" id="WP_244617390.1">
    <property type="nucleotide sequence ID" value="NZ_AP022853.1"/>
</dbReference>
<keyword evidence="2" id="KW-1185">Reference proteome</keyword>
<protein>
    <recommendedName>
        <fullName evidence="3">Capsule biosynthesis protein</fullName>
    </recommendedName>
</protein>
<dbReference type="EMBL" id="AP022853">
    <property type="protein sequence ID" value="BCB28707.1"/>
    <property type="molecule type" value="Genomic_DNA"/>
</dbReference>
<evidence type="ECO:0008006" key="3">
    <source>
        <dbReference type="Google" id="ProtNLM"/>
    </source>
</evidence>
<accession>A0A6F8VHY2</accession>
<dbReference type="Pfam" id="PF05159">
    <property type="entry name" value="Capsule_synth"/>
    <property type="match status" value="1"/>
</dbReference>
<dbReference type="AlphaFoldDB" id="A0A6F8VHY2"/>